<evidence type="ECO:0000259" key="2">
    <source>
        <dbReference type="Pfam" id="PF00144"/>
    </source>
</evidence>
<gene>
    <name evidence="3" type="ORF">ACFQ3U_09915</name>
</gene>
<dbReference type="EMBL" id="JBHTLY010000004">
    <property type="protein sequence ID" value="MFD1202204.1"/>
    <property type="molecule type" value="Genomic_DNA"/>
</dbReference>
<evidence type="ECO:0000313" key="4">
    <source>
        <dbReference type="Proteomes" id="UP001597181"/>
    </source>
</evidence>
<dbReference type="Gene3D" id="3.40.710.10">
    <property type="entry name" value="DD-peptidase/beta-lactamase superfamily"/>
    <property type="match status" value="1"/>
</dbReference>
<keyword evidence="3" id="KW-0378">Hydrolase</keyword>
<dbReference type="PANTHER" id="PTHR46825:SF9">
    <property type="entry name" value="BETA-LACTAMASE-RELATED DOMAIN-CONTAINING PROTEIN"/>
    <property type="match status" value="1"/>
</dbReference>
<evidence type="ECO:0000256" key="1">
    <source>
        <dbReference type="SAM" id="MobiDB-lite"/>
    </source>
</evidence>
<keyword evidence="4" id="KW-1185">Reference proteome</keyword>
<proteinExistence type="predicted"/>
<dbReference type="Proteomes" id="UP001597181">
    <property type="component" value="Unassembled WGS sequence"/>
</dbReference>
<evidence type="ECO:0000313" key="3">
    <source>
        <dbReference type="EMBL" id="MFD1202204.1"/>
    </source>
</evidence>
<dbReference type="InterPro" id="IPR012338">
    <property type="entry name" value="Beta-lactam/transpept-like"/>
</dbReference>
<dbReference type="InterPro" id="IPR050491">
    <property type="entry name" value="AmpC-like"/>
</dbReference>
<dbReference type="SUPFAM" id="SSF56601">
    <property type="entry name" value="beta-lactamase/transpeptidase-like"/>
    <property type="match status" value="1"/>
</dbReference>
<dbReference type="GO" id="GO:0016787">
    <property type="term" value="F:hydrolase activity"/>
    <property type="evidence" value="ECO:0007669"/>
    <property type="project" value="UniProtKB-KW"/>
</dbReference>
<comment type="caution">
    <text evidence="3">The sequence shown here is derived from an EMBL/GenBank/DDBJ whole genome shotgun (WGS) entry which is preliminary data.</text>
</comment>
<feature type="region of interest" description="Disordered" evidence="1">
    <location>
        <begin position="1"/>
        <end position="23"/>
    </location>
</feature>
<accession>A0ABW3TRE3</accession>
<name>A0ABW3TRE3_9MICO</name>
<feature type="domain" description="Beta-lactamase-related" evidence="2">
    <location>
        <begin position="41"/>
        <end position="384"/>
    </location>
</feature>
<organism evidence="3 4">
    <name type="scientific">Leucobacter albus</name>
    <dbReference type="NCBI Taxonomy" id="272210"/>
    <lineage>
        <taxon>Bacteria</taxon>
        <taxon>Bacillati</taxon>
        <taxon>Actinomycetota</taxon>
        <taxon>Actinomycetes</taxon>
        <taxon>Micrococcales</taxon>
        <taxon>Microbacteriaceae</taxon>
        <taxon>Leucobacter</taxon>
    </lineage>
</organism>
<dbReference type="RefSeq" id="WP_343961220.1">
    <property type="nucleotide sequence ID" value="NZ_BAAAKZ010000010.1"/>
</dbReference>
<dbReference type="EC" id="3.-.-.-" evidence="3"/>
<dbReference type="InterPro" id="IPR001466">
    <property type="entry name" value="Beta-lactam-related"/>
</dbReference>
<dbReference type="Pfam" id="PF00144">
    <property type="entry name" value="Beta-lactamase"/>
    <property type="match status" value="1"/>
</dbReference>
<reference evidence="4" key="1">
    <citation type="journal article" date="2019" name="Int. J. Syst. Evol. Microbiol.">
        <title>The Global Catalogue of Microorganisms (GCM) 10K type strain sequencing project: providing services to taxonomists for standard genome sequencing and annotation.</title>
        <authorList>
            <consortium name="The Broad Institute Genomics Platform"/>
            <consortium name="The Broad Institute Genome Sequencing Center for Infectious Disease"/>
            <person name="Wu L."/>
            <person name="Ma J."/>
        </authorList>
    </citation>
    <scope>NUCLEOTIDE SEQUENCE [LARGE SCALE GENOMIC DNA]</scope>
    <source>
        <strain evidence="4">CCUG 50213</strain>
    </source>
</reference>
<feature type="compositionally biased region" description="Low complexity" evidence="1">
    <location>
        <begin position="1"/>
        <end position="14"/>
    </location>
</feature>
<sequence>MSQPTPAPAAASAPSPAPPQLAPAALGDRLQRELLDGQIGAGEPGAVVAVYRDGVLLASACAGVAELGSGADAGGVFEGVSEGESGASLASTSSAGKPLTPDTLMNTASVSKQLTATAVLLAARAGALDLDADVRGLVPELPVPGVTLRSCLNHTAGLPDYLGVAYTVGIPEIEIAALSAFLGWLETLDALEFTPGDTQSYSNTGYVIAALALERAAGAPFPEVLAESVLRPLGMAQTFSTTVLGEFTDGMAFSFAAGAPGEFVKETMGVGEVEPVRGVNGDGEVITSLNDFGAWQAFLIDGRVLGDDIRQQLLARTVLNSGHETSYGFGIEHETKAHTTGYVHSGGMWSFTAYSIVDEATGLSAACFSNRGGFDAAATAWRAMHIATGFADVAGSWYATGSFSGVRVEVRDDGGLSASGALSDEAETVRWSGGRVWAGGDEFARIEARGAELDIVSWAGISETYGRLDGAAGYPDGLRGAYVDRPFGKTFVFEERDGELWLVPPGRAAEPVRPFGRRSGEWIGETSLGWIVTDGEACDSVRVGLGTFSMELARRADREGPHR</sequence>
<dbReference type="PANTHER" id="PTHR46825">
    <property type="entry name" value="D-ALANYL-D-ALANINE-CARBOXYPEPTIDASE/ENDOPEPTIDASE AMPH"/>
    <property type="match status" value="1"/>
</dbReference>
<protein>
    <submittedName>
        <fullName evidence="3">Serine hydrolase domain-containing protein</fullName>
        <ecNumber evidence="3">3.-.-.-</ecNumber>
    </submittedName>
</protein>